<keyword evidence="6" id="KW-0472">Membrane</keyword>
<feature type="region of interest" description="Disordered" evidence="5">
    <location>
        <begin position="494"/>
        <end position="513"/>
    </location>
</feature>
<dbReference type="Gene3D" id="1.50.10.100">
    <property type="entry name" value="Chondroitin AC/alginate lyase"/>
    <property type="match status" value="1"/>
</dbReference>
<feature type="transmembrane region" description="Helical" evidence="6">
    <location>
        <begin position="1127"/>
        <end position="1148"/>
    </location>
</feature>
<feature type="compositionally biased region" description="Low complexity" evidence="5">
    <location>
        <begin position="1035"/>
        <end position="1046"/>
    </location>
</feature>
<evidence type="ECO:0000256" key="1">
    <source>
        <dbReference type="ARBA" id="ARBA00004613"/>
    </source>
</evidence>
<keyword evidence="6" id="KW-1133">Transmembrane helix</keyword>
<feature type="compositionally biased region" description="Gly residues" evidence="5">
    <location>
        <begin position="1018"/>
        <end position="1034"/>
    </location>
</feature>
<keyword evidence="11" id="KW-1185">Reference proteome</keyword>
<dbReference type="InterPro" id="IPR008397">
    <property type="entry name" value="Alginate_lyase_dom"/>
</dbReference>
<feature type="domain" description="Carbohydrate-binding module family 96" evidence="9">
    <location>
        <begin position="32"/>
        <end position="176"/>
    </location>
</feature>
<evidence type="ECO:0000256" key="2">
    <source>
        <dbReference type="ARBA" id="ARBA00022525"/>
    </source>
</evidence>
<sequence>MAAGAMMLAAGLTAAAVTSTTAYADTVDNVIKDNAWVWGSDAGNAHADGALIVKNDIDSYMRLDISGIRADAKSVTLNLSKKNAANTLKVQRASENLSKDGKDTDTAWNESNITWSTKPIASDTDAVSVDMESGNVSFGVDITKLVNDAKAAGDATMTLRLSTEGTTGSDLYSTRADGSLQPYVDAAYADDEKPVDFAVKTPFASYIANGETAQKIVNIRTDDGKYLTVNKNTGAITTVDSKDNAGLFVIYGYDYTASDYDGKGGAQQTTYAIKSLVNGKYLTIQNYGTEKNQPYYNMSGSAYEVKATADSVLWNERFYLSEYAKAGKIAIATHLNSLRDGAEGAQSPVQATDKGMTAVAGDHHVYKYAFEDASANLLEAHATVNGTSAVVQWAPVNGDADASHYSVQGATVTSADGVLSATVDGLKTGSRKITVNYANGNVKASDDVTVRVFNHPGVTLSEKQLDAMKEHVAKKEDPWYSDYLRLKNTAPDNTASADFVDTPQEGVGRGDQPGHGNIAYYEKASAAAYFNALEWVITGESKYADKTVEILSGWSDKLSILDGRDQILGASLSTDKLINAAEIVRYYDGGYSGYSTADFAKFQTLMLNVVYPVIQDGGAPMNANGNWDVIPINTMIAIGVVTDNAEIYDNAVNMYKSPYINGSIVNYVSDWGQTAESARDQAHGQLGVGAMGDICAIAEQQGDDLWSLENNKLAKAYNWAAQYNMFSGEGELKAQPIDNIFGRTDNWAKWSTMEEQGVYRGQLRPIYETALAHYSKVPGVDVTWMAKAAEASRPEGFVHYDNLNFDTLTSYNGEADTSKTGTTPYFQIRTRIAPWYQTAWNAIAQYGEIPEGSNSITGGVLPKNYTTETTDSYFTTQSDGTVKVAAKQKDATVYRLVTNSDETYSVQDATTGKYLSVGAKADDGTNPITATADKVGDNEKFTMTSWIGISYLSHDGRMVEQTVVGSDASCTTDNPDVTKCAPALRLGTAATPAAAADTKTTNWLQFTYHDAVSVPGDGDNGGNGSGDNGSGNNGGSDNSGSDNGSDNGNGSGNGGSNGSGNGAGSGNAGNGGAGSDNGATNGSGSGNGSSNGNGSNGSGVTGQQTGKPSANAVKTTNGNAKLSRTGASVAAVTVLAVIALAAGVTLTLRRKAK</sequence>
<keyword evidence="2" id="KW-0964">Secreted</keyword>
<comment type="subcellular location">
    <subcellularLocation>
        <location evidence="1">Secreted</location>
    </subcellularLocation>
</comment>
<keyword evidence="4 10" id="KW-0456">Lyase</keyword>
<accession>A0A430F9L9</accession>
<dbReference type="Pfam" id="PF05426">
    <property type="entry name" value="Alginate_lyase"/>
    <property type="match status" value="1"/>
</dbReference>
<dbReference type="Pfam" id="PF24517">
    <property type="entry name" value="CBM96"/>
    <property type="match status" value="1"/>
</dbReference>
<keyword evidence="6" id="KW-0812">Transmembrane</keyword>
<feature type="domain" description="Alginate lyase" evidence="8">
    <location>
        <begin position="503"/>
        <end position="723"/>
    </location>
</feature>
<dbReference type="GO" id="GO:0042597">
    <property type="term" value="C:periplasmic space"/>
    <property type="evidence" value="ECO:0007669"/>
    <property type="project" value="InterPro"/>
</dbReference>
<feature type="compositionally biased region" description="Polar residues" evidence="5">
    <location>
        <begin position="1101"/>
        <end position="1121"/>
    </location>
</feature>
<evidence type="ECO:0000259" key="9">
    <source>
        <dbReference type="Pfam" id="PF24517"/>
    </source>
</evidence>
<dbReference type="Proteomes" id="UP000288607">
    <property type="component" value="Unassembled WGS sequence"/>
</dbReference>
<dbReference type="InterPro" id="IPR008999">
    <property type="entry name" value="Actin-crosslinking"/>
</dbReference>
<feature type="chain" id="PRO_5019249539" evidence="7">
    <location>
        <begin position="25"/>
        <end position="1153"/>
    </location>
</feature>
<dbReference type="EMBL" id="QXGJ01000013">
    <property type="protein sequence ID" value="RSX49526.1"/>
    <property type="molecule type" value="Genomic_DNA"/>
</dbReference>
<gene>
    <name evidence="10" type="ORF">D2E23_2028</name>
</gene>
<evidence type="ECO:0000256" key="3">
    <source>
        <dbReference type="ARBA" id="ARBA00022729"/>
    </source>
</evidence>
<dbReference type="InterPro" id="IPR055372">
    <property type="entry name" value="CBM96"/>
</dbReference>
<proteinExistence type="predicted"/>
<reference evidence="10 11" key="1">
    <citation type="submission" date="2018-09" db="EMBL/GenBank/DDBJ databases">
        <title>Characterization of the phylogenetic diversity of five novel species belonging to the genus Bifidobacterium.</title>
        <authorList>
            <person name="Lugli G.A."/>
            <person name="Duranti S."/>
            <person name="Milani C."/>
        </authorList>
    </citation>
    <scope>NUCLEOTIDE SEQUENCE [LARGE SCALE GENOMIC DNA]</scope>
    <source>
        <strain evidence="10 11">2028B</strain>
    </source>
</reference>
<dbReference type="SUPFAM" id="SSF48230">
    <property type="entry name" value="Chondroitin AC/alginate lyase"/>
    <property type="match status" value="1"/>
</dbReference>
<dbReference type="GO" id="GO:0005576">
    <property type="term" value="C:extracellular region"/>
    <property type="evidence" value="ECO:0007669"/>
    <property type="project" value="UniProtKB-SubCell"/>
</dbReference>
<evidence type="ECO:0000313" key="11">
    <source>
        <dbReference type="Proteomes" id="UP000288607"/>
    </source>
</evidence>
<dbReference type="Gene3D" id="2.80.10.50">
    <property type="match status" value="1"/>
</dbReference>
<evidence type="ECO:0000256" key="4">
    <source>
        <dbReference type="ARBA" id="ARBA00023239"/>
    </source>
</evidence>
<keyword evidence="3 7" id="KW-0732">Signal</keyword>
<dbReference type="SUPFAM" id="SSF50405">
    <property type="entry name" value="Actin-crosslinking proteins"/>
    <property type="match status" value="1"/>
</dbReference>
<evidence type="ECO:0000256" key="5">
    <source>
        <dbReference type="SAM" id="MobiDB-lite"/>
    </source>
</evidence>
<dbReference type="GO" id="GO:0016829">
    <property type="term" value="F:lyase activity"/>
    <property type="evidence" value="ECO:0007669"/>
    <property type="project" value="UniProtKB-KW"/>
</dbReference>
<dbReference type="AlphaFoldDB" id="A0A430F9L9"/>
<dbReference type="InterPro" id="IPR008929">
    <property type="entry name" value="Chondroitin_lyas"/>
</dbReference>
<feature type="signal peptide" evidence="7">
    <location>
        <begin position="1"/>
        <end position="24"/>
    </location>
</feature>
<protein>
    <submittedName>
        <fullName evidence="10">Alginate lyase</fullName>
    </submittedName>
</protein>
<evidence type="ECO:0000256" key="6">
    <source>
        <dbReference type="SAM" id="Phobius"/>
    </source>
</evidence>
<organism evidence="10 11">
    <name type="scientific">Bifidobacterium callimiconis</name>
    <dbReference type="NCBI Taxonomy" id="2306973"/>
    <lineage>
        <taxon>Bacteria</taxon>
        <taxon>Bacillati</taxon>
        <taxon>Actinomycetota</taxon>
        <taxon>Actinomycetes</taxon>
        <taxon>Bifidobacteriales</taxon>
        <taxon>Bifidobacteriaceae</taxon>
        <taxon>Bifidobacterium</taxon>
    </lineage>
</organism>
<feature type="compositionally biased region" description="Gly residues" evidence="5">
    <location>
        <begin position="1047"/>
        <end position="1100"/>
    </location>
</feature>
<evidence type="ECO:0000259" key="8">
    <source>
        <dbReference type="Pfam" id="PF05426"/>
    </source>
</evidence>
<comment type="caution">
    <text evidence="10">The sequence shown here is derived from an EMBL/GenBank/DDBJ whole genome shotgun (WGS) entry which is preliminary data.</text>
</comment>
<feature type="region of interest" description="Disordered" evidence="5">
    <location>
        <begin position="1014"/>
        <end position="1121"/>
    </location>
</feature>
<name>A0A430F9L9_9BIFI</name>
<evidence type="ECO:0000313" key="10">
    <source>
        <dbReference type="EMBL" id="RSX49526.1"/>
    </source>
</evidence>
<evidence type="ECO:0000256" key="7">
    <source>
        <dbReference type="SAM" id="SignalP"/>
    </source>
</evidence>